<accession>A0ABW4XMX5</accession>
<name>A0ABW4XMX5_9GAMM</name>
<keyword evidence="1" id="KW-0812">Transmembrane</keyword>
<organism evidence="2 3">
    <name type="scientific">Corallincola platygyrae</name>
    <dbReference type="NCBI Taxonomy" id="1193278"/>
    <lineage>
        <taxon>Bacteria</taxon>
        <taxon>Pseudomonadati</taxon>
        <taxon>Pseudomonadota</taxon>
        <taxon>Gammaproteobacteria</taxon>
        <taxon>Alteromonadales</taxon>
        <taxon>Psychromonadaceae</taxon>
        <taxon>Corallincola</taxon>
    </lineage>
</organism>
<evidence type="ECO:0000313" key="3">
    <source>
        <dbReference type="Proteomes" id="UP001597380"/>
    </source>
</evidence>
<evidence type="ECO:0008006" key="4">
    <source>
        <dbReference type="Google" id="ProtNLM"/>
    </source>
</evidence>
<evidence type="ECO:0000256" key="1">
    <source>
        <dbReference type="SAM" id="Phobius"/>
    </source>
</evidence>
<keyword evidence="1" id="KW-1133">Transmembrane helix</keyword>
<proteinExistence type="predicted"/>
<reference evidence="3" key="1">
    <citation type="journal article" date="2019" name="Int. J. Syst. Evol. Microbiol.">
        <title>The Global Catalogue of Microorganisms (GCM) 10K type strain sequencing project: providing services to taxonomists for standard genome sequencing and annotation.</title>
        <authorList>
            <consortium name="The Broad Institute Genomics Platform"/>
            <consortium name="The Broad Institute Genome Sequencing Center for Infectious Disease"/>
            <person name="Wu L."/>
            <person name="Ma J."/>
        </authorList>
    </citation>
    <scope>NUCLEOTIDE SEQUENCE [LARGE SCALE GENOMIC DNA]</scope>
    <source>
        <strain evidence="3">CGMCC 1.10992</strain>
    </source>
</reference>
<feature type="transmembrane region" description="Helical" evidence="1">
    <location>
        <begin position="120"/>
        <end position="139"/>
    </location>
</feature>
<dbReference type="EMBL" id="JBHUHT010000012">
    <property type="protein sequence ID" value="MFD2096468.1"/>
    <property type="molecule type" value="Genomic_DNA"/>
</dbReference>
<dbReference type="RefSeq" id="WP_345339147.1">
    <property type="nucleotide sequence ID" value="NZ_BAABLI010000008.1"/>
</dbReference>
<gene>
    <name evidence="2" type="ORF">ACFSJ3_10770</name>
</gene>
<evidence type="ECO:0000313" key="2">
    <source>
        <dbReference type="EMBL" id="MFD2096468.1"/>
    </source>
</evidence>
<keyword evidence="3" id="KW-1185">Reference proteome</keyword>
<sequence length="325" mass="36598">MLVPKYWAEAKSAHRINGKSFTLKRFGWSDTGETDAQRHAAQRLKEAEAELFEEGTVRRVDHKVSYNGAEGLPIREEQLAIHGDVVVSRNAYGARCLNTPNVLFADIDVKTGVSLSEQKAAFFLLAALAATALVLHWSWWLLLAVVIAVISMTTTVAEWIHLIMAKSKPDPFDLARQKIEQVAVANPNLHLRLYQTPMGYRVLVMNQLFAPASEEAKTLMAALGTDDIYMLMCKNQHCFRARLTAKPWRIGVDRLRPVPGVWPVNPSRLDERKQWVSEYEAKAKHFAACHYIAQFGPTEIIAEAKRVMELHDKECRAENTALPLA</sequence>
<dbReference type="Proteomes" id="UP001597380">
    <property type="component" value="Unassembled WGS sequence"/>
</dbReference>
<keyword evidence="1" id="KW-0472">Membrane</keyword>
<protein>
    <recommendedName>
        <fullName evidence="4">Transmembrane protein</fullName>
    </recommendedName>
</protein>
<comment type="caution">
    <text evidence="2">The sequence shown here is derived from an EMBL/GenBank/DDBJ whole genome shotgun (WGS) entry which is preliminary data.</text>
</comment>
<feature type="transmembrane region" description="Helical" evidence="1">
    <location>
        <begin position="145"/>
        <end position="164"/>
    </location>
</feature>